<sequence length="74" mass="9021">MDRELQYHVLMISREKQTKAVKRMMLSWDRRETRVRRHELAVRFGTHLSRDDVPSRDVRMKQGFFNISRTSRTS</sequence>
<reference evidence="1 2" key="1">
    <citation type="journal article" date="2014" name="Int. J. Syst. Evol. Microbiol.">
        <title>Bradyrhizobium ottawaense sp. nov., a symbiotic nitrogen fixing bacterium from root nodules of soybeans in Canada.</title>
        <authorList>
            <person name="Yu X."/>
            <person name="Cloutier S."/>
            <person name="Tambong J.T."/>
            <person name="Bromfield E.S."/>
        </authorList>
    </citation>
    <scope>NUCLEOTIDE SEQUENCE [LARGE SCALE GENOMIC DNA]</scope>
    <source>
        <strain evidence="1 2">OO99</strain>
    </source>
</reference>
<dbReference type="EMBL" id="CP029425">
    <property type="protein sequence ID" value="AWL93721.1"/>
    <property type="molecule type" value="Genomic_DNA"/>
</dbReference>
<gene>
    <name evidence="1" type="ORF">CIT37_17340</name>
</gene>
<dbReference type="AlphaFoldDB" id="A0A2U8P7J5"/>
<evidence type="ECO:0000313" key="2">
    <source>
        <dbReference type="Proteomes" id="UP000215703"/>
    </source>
</evidence>
<protein>
    <submittedName>
        <fullName evidence="1">Uncharacterized protein</fullName>
    </submittedName>
</protein>
<dbReference type="Proteomes" id="UP000215703">
    <property type="component" value="Chromosome"/>
</dbReference>
<accession>A0A2U8P7J5</accession>
<organism evidence="1 2">
    <name type="scientific">Bradyrhizobium ottawaense</name>
    <dbReference type="NCBI Taxonomy" id="931866"/>
    <lineage>
        <taxon>Bacteria</taxon>
        <taxon>Pseudomonadati</taxon>
        <taxon>Pseudomonadota</taxon>
        <taxon>Alphaproteobacteria</taxon>
        <taxon>Hyphomicrobiales</taxon>
        <taxon>Nitrobacteraceae</taxon>
        <taxon>Bradyrhizobium</taxon>
    </lineage>
</organism>
<reference evidence="1 2" key="2">
    <citation type="journal article" date="2017" name="Syst. Appl. Microbiol.">
        <title>Soybeans inoculated with root zone soils of Canadian native legumes harbour diverse and novel Bradyrhizobium spp. that possess agricultural potential.</title>
        <authorList>
            <person name="Bromfield E.S.P."/>
            <person name="Cloutier S."/>
            <person name="Tambong J.T."/>
            <person name="Tran Thi T.V."/>
        </authorList>
    </citation>
    <scope>NUCLEOTIDE SEQUENCE [LARGE SCALE GENOMIC DNA]</scope>
    <source>
        <strain evidence="1 2">OO99</strain>
    </source>
</reference>
<name>A0A2U8P7J5_9BRAD</name>
<evidence type="ECO:0000313" key="1">
    <source>
        <dbReference type="EMBL" id="AWL93721.1"/>
    </source>
</evidence>
<proteinExistence type="predicted"/>